<dbReference type="CDD" id="cd07255">
    <property type="entry name" value="VOC_BsCatE_like_N"/>
    <property type="match status" value="1"/>
</dbReference>
<dbReference type="InterPro" id="IPR000486">
    <property type="entry name" value="Xdiol_ring_cleave_dOase_1/2"/>
</dbReference>
<comment type="similarity">
    <text evidence="2 8">Belongs to the extradiol ring-cleavage dioxygenase family.</text>
</comment>
<evidence type="ECO:0000256" key="3">
    <source>
        <dbReference type="ARBA" id="ARBA00022723"/>
    </source>
</evidence>
<evidence type="ECO:0000256" key="4">
    <source>
        <dbReference type="ARBA" id="ARBA00022797"/>
    </source>
</evidence>
<evidence type="ECO:0000313" key="11">
    <source>
        <dbReference type="Proteomes" id="UP000630615"/>
    </source>
</evidence>
<evidence type="ECO:0000313" key="10">
    <source>
        <dbReference type="EMBL" id="GGC89005.1"/>
    </source>
</evidence>
<keyword evidence="6 8" id="KW-0560">Oxidoreductase</keyword>
<evidence type="ECO:0000256" key="8">
    <source>
        <dbReference type="RuleBase" id="RU000683"/>
    </source>
</evidence>
<proteinExistence type="inferred from homology"/>
<protein>
    <submittedName>
        <fullName evidence="10">Glyoxalase</fullName>
    </submittedName>
</protein>
<dbReference type="SUPFAM" id="SSF54593">
    <property type="entry name" value="Glyoxalase/Bleomycin resistance protein/Dihydroxybiphenyl dioxygenase"/>
    <property type="match status" value="2"/>
</dbReference>
<keyword evidence="11" id="KW-1185">Reference proteome</keyword>
<gene>
    <name evidence="10" type="ORF">GCM10011573_18320</name>
</gene>
<feature type="domain" description="VOC" evidence="9">
    <location>
        <begin position="9"/>
        <end position="126"/>
    </location>
</feature>
<comment type="cofactor">
    <cofactor evidence="1 8">
        <name>Fe(2+)</name>
        <dbReference type="ChEBI" id="CHEBI:29033"/>
    </cofactor>
</comment>
<reference evidence="11" key="1">
    <citation type="journal article" date="2019" name="Int. J. Syst. Evol. Microbiol.">
        <title>The Global Catalogue of Microorganisms (GCM) 10K type strain sequencing project: providing services to taxonomists for standard genome sequencing and annotation.</title>
        <authorList>
            <consortium name="The Broad Institute Genomics Platform"/>
            <consortium name="The Broad Institute Genome Sequencing Center for Infectious Disease"/>
            <person name="Wu L."/>
            <person name="Ma J."/>
        </authorList>
    </citation>
    <scope>NUCLEOTIDE SEQUENCE [LARGE SCALE GENOMIC DNA]</scope>
    <source>
        <strain evidence="11">CGMCC 1.15942</strain>
    </source>
</reference>
<dbReference type="Pfam" id="PF00903">
    <property type="entry name" value="Glyoxalase"/>
    <property type="match status" value="1"/>
</dbReference>
<dbReference type="InterPro" id="IPR029068">
    <property type="entry name" value="Glyas_Bleomycin-R_OHBP_Dase"/>
</dbReference>
<dbReference type="CDD" id="cd16359">
    <property type="entry name" value="VOC_BsCatE_like_C"/>
    <property type="match status" value="1"/>
</dbReference>
<keyword evidence="7 8" id="KW-0408">Iron</keyword>
<evidence type="ECO:0000256" key="7">
    <source>
        <dbReference type="ARBA" id="ARBA00023004"/>
    </source>
</evidence>
<keyword evidence="5 8" id="KW-0223">Dioxygenase</keyword>
<name>A0ABQ1P1A8_9ENTE</name>
<dbReference type="Proteomes" id="UP000630615">
    <property type="component" value="Unassembled WGS sequence"/>
</dbReference>
<dbReference type="PROSITE" id="PS51819">
    <property type="entry name" value="VOC"/>
    <property type="match status" value="1"/>
</dbReference>
<evidence type="ECO:0000256" key="5">
    <source>
        <dbReference type="ARBA" id="ARBA00022964"/>
    </source>
</evidence>
<keyword evidence="4 8" id="KW-0058">Aromatic hydrocarbons catabolism</keyword>
<dbReference type="Gene3D" id="3.10.180.10">
    <property type="entry name" value="2,3-Dihydroxybiphenyl 1,2-Dioxygenase, domain 1"/>
    <property type="match status" value="2"/>
</dbReference>
<evidence type="ECO:0000256" key="6">
    <source>
        <dbReference type="ARBA" id="ARBA00023002"/>
    </source>
</evidence>
<evidence type="ECO:0000256" key="1">
    <source>
        <dbReference type="ARBA" id="ARBA00001954"/>
    </source>
</evidence>
<dbReference type="PANTHER" id="PTHR43279:SF1">
    <property type="entry name" value="CATECHOL-2,3-DIOXYGENASE"/>
    <property type="match status" value="1"/>
</dbReference>
<keyword evidence="3" id="KW-0479">Metal-binding</keyword>
<dbReference type="EMBL" id="BMKI01000003">
    <property type="protein sequence ID" value="GGC89005.1"/>
    <property type="molecule type" value="Genomic_DNA"/>
</dbReference>
<dbReference type="PANTHER" id="PTHR43279">
    <property type="entry name" value="CATECHOL-2,3-DIOXYGENASE"/>
    <property type="match status" value="1"/>
</dbReference>
<evidence type="ECO:0000259" key="9">
    <source>
        <dbReference type="PROSITE" id="PS51819"/>
    </source>
</evidence>
<comment type="caution">
    <text evidence="10">The sequence shown here is derived from an EMBL/GenBank/DDBJ whole genome shotgun (WGS) entry which is preliminary data.</text>
</comment>
<evidence type="ECO:0000256" key="2">
    <source>
        <dbReference type="ARBA" id="ARBA00008784"/>
    </source>
</evidence>
<organism evidence="10 11">
    <name type="scientific">Enterococcus wangshanyuanii</name>
    <dbReference type="NCBI Taxonomy" id="2005703"/>
    <lineage>
        <taxon>Bacteria</taxon>
        <taxon>Bacillati</taxon>
        <taxon>Bacillota</taxon>
        <taxon>Bacilli</taxon>
        <taxon>Lactobacillales</taxon>
        <taxon>Enterococcaceae</taxon>
        <taxon>Enterococcus</taxon>
    </lineage>
</organism>
<dbReference type="RefSeq" id="WP_088271144.1">
    <property type="nucleotide sequence ID" value="NZ_BMKI01000003.1"/>
</dbReference>
<dbReference type="InterPro" id="IPR004360">
    <property type="entry name" value="Glyas_Fos-R_dOase_dom"/>
</dbReference>
<sequence length="282" mass="31849">MFQLPAETYPSQVVLKVKNLEKMVAFYTEIVGLMLVKSEAQMAFLSAQGTPEKIILVLKQLPEPQKEMNTAGLYHIAFLLPTRKDLGNTLLWLLQNNIEIGAGEHGYSEALYFSDPEGNGIEIYRDRPMEDWDIRENGEIVGITEELDADGIISEADRTWLGLPSGSKIGHIHLSVSDIEESGMFMEKIGFSLKYNFGRQAKFFAAGNYHHHIGMNVWESRNLPKMQPEQFGLESYAFILPNKEASDQLQKHLQEEAVSYEVKENTVTVSDPNGTALIFTYK</sequence>
<accession>A0ABQ1P1A8</accession>
<dbReference type="PROSITE" id="PS00082">
    <property type="entry name" value="EXTRADIOL_DIOXYGENAS"/>
    <property type="match status" value="1"/>
</dbReference>
<dbReference type="InterPro" id="IPR037523">
    <property type="entry name" value="VOC_core"/>
</dbReference>